<sequence length="261" mass="28082">MKSSTDGPARLQTDDDASTESFCKNICDWPWAVIASVLGLIMAGVAYSLGDAYYNAYLGKFAVYNGAFPADHPTHFVLAVWGGLHATLALQNWLGGHVVKLLGITAVCLAYFAALPVVFAVISPFFANGKGRVEGARALLTQHPLLRKYIGMVMAIVFFLVSALWFFLFVPPMISIPSAIGEAVGEDVAKTDLKDFDKGCGRSMTKCYQAVNNGKEIARGYVIAQSPSRVALYYMGNTSQFPLGDVVLRTLDAAAAQTPKP</sequence>
<dbReference type="RefSeq" id="WP_404615692.1">
    <property type="nucleotide sequence ID" value="NZ_JBIYDN010000073.1"/>
</dbReference>
<keyword evidence="1" id="KW-0472">Membrane</keyword>
<feature type="transmembrane region" description="Helical" evidence="1">
    <location>
        <begin position="31"/>
        <end position="54"/>
    </location>
</feature>
<feature type="transmembrane region" description="Helical" evidence="1">
    <location>
        <begin position="101"/>
        <end position="127"/>
    </location>
</feature>
<evidence type="ECO:0000313" key="2">
    <source>
        <dbReference type="EMBL" id="MFK4448989.1"/>
    </source>
</evidence>
<evidence type="ECO:0000313" key="3">
    <source>
        <dbReference type="Proteomes" id="UP001620514"/>
    </source>
</evidence>
<keyword evidence="3" id="KW-1185">Reference proteome</keyword>
<protein>
    <submittedName>
        <fullName evidence="2">Uncharacterized protein</fullName>
    </submittedName>
</protein>
<reference evidence="2 3" key="1">
    <citation type="submission" date="2024-11" db="EMBL/GenBank/DDBJ databases">
        <title>Using genomics to understand microbial adaptation to soil warming.</title>
        <authorList>
            <person name="Deangelis K.M. PhD."/>
        </authorList>
    </citation>
    <scope>NUCLEOTIDE SEQUENCE [LARGE SCALE GENOMIC DNA]</scope>
    <source>
        <strain evidence="2 3">GAS97</strain>
    </source>
</reference>
<accession>A0ABW8MZ15</accession>
<organism evidence="2 3">
    <name type="scientific">Caballeronia udeis</name>
    <dbReference type="NCBI Taxonomy" id="1232866"/>
    <lineage>
        <taxon>Bacteria</taxon>
        <taxon>Pseudomonadati</taxon>
        <taxon>Pseudomonadota</taxon>
        <taxon>Betaproteobacteria</taxon>
        <taxon>Burkholderiales</taxon>
        <taxon>Burkholderiaceae</taxon>
        <taxon>Caballeronia</taxon>
    </lineage>
</organism>
<comment type="caution">
    <text evidence="2">The sequence shown here is derived from an EMBL/GenBank/DDBJ whole genome shotgun (WGS) entry which is preliminary data.</text>
</comment>
<gene>
    <name evidence="2" type="ORF">ABH943_009034</name>
</gene>
<keyword evidence="1" id="KW-0812">Transmembrane</keyword>
<keyword evidence="1" id="KW-1133">Transmembrane helix</keyword>
<feature type="transmembrane region" description="Helical" evidence="1">
    <location>
        <begin position="149"/>
        <end position="170"/>
    </location>
</feature>
<evidence type="ECO:0000256" key="1">
    <source>
        <dbReference type="SAM" id="Phobius"/>
    </source>
</evidence>
<name>A0ABW8MZ15_9BURK</name>
<dbReference type="Proteomes" id="UP001620514">
    <property type="component" value="Unassembled WGS sequence"/>
</dbReference>
<dbReference type="EMBL" id="JBIYDN010000073">
    <property type="protein sequence ID" value="MFK4448989.1"/>
    <property type="molecule type" value="Genomic_DNA"/>
</dbReference>
<feature type="transmembrane region" description="Helical" evidence="1">
    <location>
        <begin position="74"/>
        <end position="94"/>
    </location>
</feature>
<proteinExistence type="predicted"/>